<dbReference type="HAMAP" id="MF_00227">
    <property type="entry name" value="RNase_P"/>
    <property type="match status" value="1"/>
</dbReference>
<dbReference type="GeneID" id="86937437"/>
<keyword evidence="4 7" id="KW-0255">Endonuclease</keyword>
<dbReference type="PANTHER" id="PTHR33992:SF1">
    <property type="entry name" value="RIBONUCLEASE P PROTEIN COMPONENT"/>
    <property type="match status" value="1"/>
</dbReference>
<dbReference type="Proteomes" id="UP000616785">
    <property type="component" value="Unassembled WGS sequence"/>
</dbReference>
<evidence type="ECO:0000256" key="8">
    <source>
        <dbReference type="NCBIfam" id="TIGR00188"/>
    </source>
</evidence>
<keyword evidence="6 7" id="KW-0694">RNA-binding</keyword>
<dbReference type="GO" id="GO:0042781">
    <property type="term" value="F:3'-tRNA processing endoribonuclease activity"/>
    <property type="evidence" value="ECO:0007669"/>
    <property type="project" value="TreeGrafter"/>
</dbReference>
<dbReference type="EMBL" id="JADUNO010000006">
    <property type="protein sequence ID" value="MBH1638507.1"/>
    <property type="molecule type" value="Genomic_DNA"/>
</dbReference>
<dbReference type="AlphaFoldDB" id="A0A0U5I9J0"/>
<evidence type="ECO:0000256" key="9">
    <source>
        <dbReference type="SAM" id="MobiDB-lite"/>
    </source>
</evidence>
<dbReference type="SUPFAM" id="SSF54211">
    <property type="entry name" value="Ribosomal protein S5 domain 2-like"/>
    <property type="match status" value="1"/>
</dbReference>
<comment type="subunit">
    <text evidence="7">Consists of a catalytic RNA component (M1 or rnpB) and a protein subunit.</text>
</comment>
<dbReference type="OrthoDB" id="9796422at2"/>
<dbReference type="InterPro" id="IPR000100">
    <property type="entry name" value="RNase_P"/>
</dbReference>
<dbReference type="NCBIfam" id="TIGR00188">
    <property type="entry name" value="rnpA"/>
    <property type="match status" value="1"/>
</dbReference>
<evidence type="ECO:0000256" key="6">
    <source>
        <dbReference type="ARBA" id="ARBA00022884"/>
    </source>
</evidence>
<comment type="similarity">
    <text evidence="7">Belongs to the RnpA family.</text>
</comment>
<evidence type="ECO:0000313" key="12">
    <source>
        <dbReference type="EMBL" id="QQQ42476.1"/>
    </source>
</evidence>
<keyword evidence="2 7" id="KW-0819">tRNA processing</keyword>
<dbReference type="PANTHER" id="PTHR33992">
    <property type="entry name" value="RIBONUCLEASE P PROTEIN COMPONENT"/>
    <property type="match status" value="1"/>
</dbReference>
<organism evidence="13 14">
    <name type="scientific">Stenotrophomonas maltophilia</name>
    <name type="common">Pseudomonas maltophilia</name>
    <name type="synonym">Xanthomonas maltophilia</name>
    <dbReference type="NCBI Taxonomy" id="40324"/>
    <lineage>
        <taxon>Bacteria</taxon>
        <taxon>Pseudomonadati</taxon>
        <taxon>Pseudomonadota</taxon>
        <taxon>Gammaproteobacteria</taxon>
        <taxon>Lysobacterales</taxon>
        <taxon>Lysobacteraceae</taxon>
        <taxon>Stenotrophomonas</taxon>
        <taxon>Stenotrophomonas maltophilia group</taxon>
    </lineage>
</organism>
<dbReference type="EC" id="3.1.26.5" evidence="7 8"/>
<comment type="function">
    <text evidence="1 7">RNaseP catalyzes the removal of the 5'-leader sequence from pre-tRNA to produce the mature 5'-terminus. It can also cleave other RNA substrates such as 4.5S RNA. The protein component plays an auxiliary but essential role in vivo by binding to the 5'-leader sequence and broadening the substrate specificity of the ribozyme.</text>
</comment>
<dbReference type="PROSITE" id="PS00648">
    <property type="entry name" value="RIBONUCLEASE_P"/>
    <property type="match status" value="1"/>
</dbReference>
<dbReference type="GO" id="GO:0004526">
    <property type="term" value="F:ribonuclease P activity"/>
    <property type="evidence" value="ECO:0007669"/>
    <property type="project" value="UniProtKB-UniRule"/>
</dbReference>
<keyword evidence="3 7" id="KW-0540">Nuclease</keyword>
<sequence length="164" mass="18065">MPHIAADAIPSTVNTADPRKRFPRSARVRTRAEYSTVFNGARRVSDPLMTLHWLPADRPARLGLAVSRKVDPNAVGRNRIKRVLRDILRQTRTDIQPGDFVVVARSAARSASNDEIRQAFLRLLRRLRALPTPGVDGTMPPPDGIATPSLTEPASRPGPAEPVR</sequence>
<gene>
    <name evidence="7" type="primary">rnpA</name>
    <name evidence="13" type="ORF">EKL94_11925</name>
    <name evidence="10" type="ORF">I5U57_03460</name>
    <name evidence="11" type="ORF">I5U67_09170</name>
    <name evidence="12" type="ORF">JJL50_21580</name>
</gene>
<accession>A0A0U5I9J0</accession>
<comment type="catalytic activity">
    <reaction evidence="7">
        <text>Endonucleolytic cleavage of RNA, removing 5'-extranucleotides from tRNA precursor.</text>
        <dbReference type="EC" id="3.1.26.5"/>
    </reaction>
</comment>
<protein>
    <recommendedName>
        <fullName evidence="7 8">Ribonuclease P protein component</fullName>
        <shortName evidence="7">RNase P protein</shortName>
        <shortName evidence="7">RNaseP protein</shortName>
        <ecNumber evidence="7 8">3.1.26.5</ecNumber>
    </recommendedName>
    <alternativeName>
        <fullName evidence="7">Protein C5</fullName>
    </alternativeName>
</protein>
<dbReference type="Pfam" id="PF00825">
    <property type="entry name" value="Ribonuclease_P"/>
    <property type="match status" value="1"/>
</dbReference>
<name>A0A0U5I9J0_STEMA</name>
<evidence type="ECO:0000313" key="15">
    <source>
        <dbReference type="Proteomes" id="UP000596095"/>
    </source>
</evidence>
<dbReference type="GO" id="GO:0001682">
    <property type="term" value="P:tRNA 5'-leader removal"/>
    <property type="evidence" value="ECO:0007669"/>
    <property type="project" value="UniProtKB-UniRule"/>
</dbReference>
<dbReference type="EMBL" id="JADUNP010000014">
    <property type="protein sequence ID" value="MBH1652337.1"/>
    <property type="molecule type" value="Genomic_DNA"/>
</dbReference>
<evidence type="ECO:0000256" key="5">
    <source>
        <dbReference type="ARBA" id="ARBA00022801"/>
    </source>
</evidence>
<evidence type="ECO:0000256" key="7">
    <source>
        <dbReference type="HAMAP-Rule" id="MF_00227"/>
    </source>
</evidence>
<dbReference type="Proteomes" id="UP000625930">
    <property type="component" value="Unassembled WGS sequence"/>
</dbReference>
<reference evidence="12 15" key="3">
    <citation type="submission" date="2021-01" db="EMBL/GenBank/DDBJ databases">
        <title>Genome Characterization of a novel Stenotrophomonas isolate with high keratinase activity.</title>
        <authorList>
            <person name="Cao Z.-J."/>
        </authorList>
    </citation>
    <scope>NUCLEOTIDE SEQUENCE [LARGE SCALE GENOMIC DNA]</scope>
    <source>
        <strain evidence="12 15">DHHJ</strain>
    </source>
</reference>
<proteinExistence type="inferred from homology"/>
<dbReference type="EMBL" id="CP067993">
    <property type="protein sequence ID" value="QQQ42476.1"/>
    <property type="molecule type" value="Genomic_DNA"/>
</dbReference>
<feature type="region of interest" description="Disordered" evidence="9">
    <location>
        <begin position="131"/>
        <end position="164"/>
    </location>
</feature>
<evidence type="ECO:0000313" key="13">
    <source>
        <dbReference type="EMBL" id="RTQ88838.1"/>
    </source>
</evidence>
<evidence type="ECO:0000313" key="11">
    <source>
        <dbReference type="EMBL" id="MBH1652337.1"/>
    </source>
</evidence>
<dbReference type="GO" id="GO:0030677">
    <property type="term" value="C:ribonuclease P complex"/>
    <property type="evidence" value="ECO:0007669"/>
    <property type="project" value="TreeGrafter"/>
</dbReference>
<dbReference type="RefSeq" id="WP_021203275.1">
    <property type="nucleotide sequence ID" value="NZ_CP027562.1"/>
</dbReference>
<dbReference type="GO" id="GO:0000049">
    <property type="term" value="F:tRNA binding"/>
    <property type="evidence" value="ECO:0007669"/>
    <property type="project" value="UniProtKB-UniRule"/>
</dbReference>
<dbReference type="InterPro" id="IPR014721">
    <property type="entry name" value="Ribsml_uS5_D2-typ_fold_subgr"/>
</dbReference>
<evidence type="ECO:0000256" key="3">
    <source>
        <dbReference type="ARBA" id="ARBA00022722"/>
    </source>
</evidence>
<keyword evidence="5 7" id="KW-0378">Hydrolase</keyword>
<evidence type="ECO:0000256" key="4">
    <source>
        <dbReference type="ARBA" id="ARBA00022759"/>
    </source>
</evidence>
<reference evidence="10" key="2">
    <citation type="submission" date="2020-11" db="EMBL/GenBank/DDBJ databases">
        <title>Enhanced detection system for hospital associated transmission using whole genome sequencing surveillance.</title>
        <authorList>
            <person name="Harrison L.H."/>
            <person name="Van Tyne D."/>
            <person name="Marsh J.W."/>
            <person name="Griffith M.P."/>
            <person name="Snyder D.J."/>
            <person name="Cooper V.S."/>
            <person name="Mustapha M."/>
        </authorList>
    </citation>
    <scope>NUCLEOTIDE SEQUENCE</scope>
    <source>
        <strain evidence="11">STEN00091</strain>
        <strain evidence="10">STEN00092</strain>
    </source>
</reference>
<evidence type="ECO:0000256" key="2">
    <source>
        <dbReference type="ARBA" id="ARBA00022694"/>
    </source>
</evidence>
<dbReference type="Proteomes" id="UP000596095">
    <property type="component" value="Chromosome"/>
</dbReference>
<dbReference type="InterPro" id="IPR020568">
    <property type="entry name" value="Ribosomal_Su5_D2-typ_SF"/>
</dbReference>
<dbReference type="Gene3D" id="3.30.230.10">
    <property type="match status" value="1"/>
</dbReference>
<evidence type="ECO:0000256" key="1">
    <source>
        <dbReference type="ARBA" id="ARBA00002663"/>
    </source>
</evidence>
<evidence type="ECO:0000313" key="10">
    <source>
        <dbReference type="EMBL" id="MBH1638507.1"/>
    </source>
</evidence>
<dbReference type="EMBL" id="RXLZ01000031">
    <property type="protein sequence ID" value="RTQ88838.1"/>
    <property type="molecule type" value="Genomic_DNA"/>
</dbReference>
<dbReference type="InterPro" id="IPR020539">
    <property type="entry name" value="RNase_P_CS"/>
</dbReference>
<dbReference type="Proteomes" id="UP000271705">
    <property type="component" value="Unassembled WGS sequence"/>
</dbReference>
<reference evidence="13 14" key="1">
    <citation type="submission" date="2018-12" db="EMBL/GenBank/DDBJ databases">
        <authorList>
            <person name="Kartti S."/>
            <person name="Manni A."/>
            <person name="Chemao El Fihri M.W."/>
            <person name="Laamarti M."/>
            <person name="Temsamani L."/>
            <person name="El Jamali J.E."/>
            <person name="Ouadghiri M."/>
            <person name="Ibrahimi A."/>
            <person name="Filati-Maltouf A."/>
        </authorList>
    </citation>
    <scope>NUCLEOTIDE SEQUENCE [LARGE SCALE GENOMIC DNA]</scope>
    <source>
        <strain evidence="13 14">MDMC339</strain>
    </source>
</reference>
<evidence type="ECO:0000313" key="14">
    <source>
        <dbReference type="Proteomes" id="UP000271705"/>
    </source>
</evidence>